<feature type="compositionally biased region" description="Basic residues" evidence="1">
    <location>
        <begin position="12"/>
        <end position="21"/>
    </location>
</feature>
<accession>A0ABY2D2Z9</accession>
<protein>
    <submittedName>
        <fullName evidence="2">DEAD/DEAH box helicase</fullName>
    </submittedName>
</protein>
<dbReference type="SUPFAM" id="SSF52540">
    <property type="entry name" value="P-loop containing nucleoside triphosphate hydrolases"/>
    <property type="match status" value="1"/>
</dbReference>
<organism evidence="2 3">
    <name type="scientific">Halomonas marinisediminis</name>
    <dbReference type="NCBI Taxonomy" id="2546095"/>
    <lineage>
        <taxon>Bacteria</taxon>
        <taxon>Pseudomonadati</taxon>
        <taxon>Pseudomonadota</taxon>
        <taxon>Gammaproteobacteria</taxon>
        <taxon>Oceanospirillales</taxon>
        <taxon>Halomonadaceae</taxon>
        <taxon>Halomonas</taxon>
    </lineage>
</organism>
<comment type="caution">
    <text evidence="2">The sequence shown here is derived from an EMBL/GenBank/DDBJ whole genome shotgun (WGS) entry which is preliminary data.</text>
</comment>
<keyword evidence="2" id="KW-0067">ATP-binding</keyword>
<keyword evidence="2" id="KW-0378">Hydrolase</keyword>
<evidence type="ECO:0000313" key="2">
    <source>
        <dbReference type="EMBL" id="TDA94370.1"/>
    </source>
</evidence>
<gene>
    <name evidence="2" type="ORF">E0702_15885</name>
</gene>
<dbReference type="Gene3D" id="3.40.50.300">
    <property type="entry name" value="P-loop containing nucleotide triphosphate hydrolases"/>
    <property type="match status" value="1"/>
</dbReference>
<feature type="region of interest" description="Disordered" evidence="1">
    <location>
        <begin position="1"/>
        <end position="22"/>
    </location>
</feature>
<keyword evidence="2" id="KW-0347">Helicase</keyword>
<keyword evidence="3" id="KW-1185">Reference proteome</keyword>
<name>A0ABY2D2Z9_9GAMM</name>
<keyword evidence="2" id="KW-0547">Nucleotide-binding</keyword>
<feature type="non-terminal residue" evidence="2">
    <location>
        <position position="1"/>
    </location>
</feature>
<dbReference type="EMBL" id="SLTR01000078">
    <property type="protein sequence ID" value="TDA94370.1"/>
    <property type="molecule type" value="Genomic_DNA"/>
</dbReference>
<feature type="non-terminal residue" evidence="2">
    <location>
        <position position="122"/>
    </location>
</feature>
<dbReference type="InterPro" id="IPR027417">
    <property type="entry name" value="P-loop_NTPase"/>
</dbReference>
<evidence type="ECO:0000313" key="3">
    <source>
        <dbReference type="Proteomes" id="UP000294823"/>
    </source>
</evidence>
<evidence type="ECO:0000256" key="1">
    <source>
        <dbReference type="SAM" id="MobiDB-lite"/>
    </source>
</evidence>
<dbReference type="GO" id="GO:0004386">
    <property type="term" value="F:helicase activity"/>
    <property type="evidence" value="ECO:0007669"/>
    <property type="project" value="UniProtKB-KW"/>
</dbReference>
<sequence length="122" mass="13056">ELPSSSDALLHRSGRTGRAGRKGVSAVIVPVKFRKKAERLLKWAKVTPDWVSPPSAEDVRAQDAARLLEDPAWETPVAEGEAEMVARLVEAFSPEQLAAAVLRAGSAQRSAPEEISAGDMTP</sequence>
<reference evidence="2 3" key="1">
    <citation type="submission" date="2019-03" db="EMBL/GenBank/DDBJ databases">
        <title>Halomonas marinisediminis sp. nov., a moderately halophilic bacterium isolated from the Bohai Gulf.</title>
        <authorList>
            <person name="Ji X."/>
        </authorList>
    </citation>
    <scope>NUCLEOTIDE SEQUENCE [LARGE SCALE GENOMIC DNA]</scope>
    <source>
        <strain evidence="2 3">204</strain>
    </source>
</reference>
<proteinExistence type="predicted"/>
<dbReference type="Proteomes" id="UP000294823">
    <property type="component" value="Unassembled WGS sequence"/>
</dbReference>